<sequence length="253" mass="27099">MPSFFRSLALHALLTGALVAQVTNAYPQPALARSQEYDSITGEPVAIVPSVEVDGDLYKRSNPLSIAQEPDRSYNCPATNNYGETSYTSGQLKAAFIRAAQYANDGQQIGDRNYPHTFGNGENLPFPCGRSTMEFPLDRDSPGSVYSGQSVRTLPDRIVFEFKDGKKDAKAKFCGHVVTGRRNIALDTVPVIEEAVVVKGGAKVLGQISSSAEAAKKKRIANAEAAFEAAVKAEFLIDDLGHADKGKGEQGSA</sequence>
<keyword evidence="4" id="KW-0255">Endonuclease</keyword>
<evidence type="ECO:0000256" key="3">
    <source>
        <dbReference type="ARBA" id="ARBA00022722"/>
    </source>
</evidence>
<dbReference type="PANTHER" id="PTHR42104:SF1">
    <property type="entry name" value="EXTRACELLULAR GUANYL-SPECIFIC RIBONUCLEASE RNTA (AFU_ORTHOLOGUE AFUA_4G03230)"/>
    <property type="match status" value="1"/>
</dbReference>
<keyword evidence="3" id="KW-0540">Nuclease</keyword>
<dbReference type="OrthoDB" id="5425539at2759"/>
<evidence type="ECO:0000256" key="1">
    <source>
        <dbReference type="ARBA" id="ARBA00009006"/>
    </source>
</evidence>
<feature type="chain" id="PRO_5019231476" description="ribonuclease T1" evidence="9">
    <location>
        <begin position="26"/>
        <end position="253"/>
    </location>
</feature>
<dbReference type="Gene3D" id="3.10.450.30">
    <property type="entry name" value="Microbial ribonucleases"/>
    <property type="match status" value="1"/>
</dbReference>
<gene>
    <name evidence="10" type="ORF">CFD26_100643</name>
</gene>
<evidence type="ECO:0000256" key="5">
    <source>
        <dbReference type="ARBA" id="ARBA00022801"/>
    </source>
</evidence>
<dbReference type="GO" id="GO:0003723">
    <property type="term" value="F:RNA binding"/>
    <property type="evidence" value="ECO:0007669"/>
    <property type="project" value="InterPro"/>
</dbReference>
<evidence type="ECO:0000256" key="7">
    <source>
        <dbReference type="ARBA" id="ARBA00023239"/>
    </source>
</evidence>
<keyword evidence="7" id="KW-0456">Lyase</keyword>
<name>A0A421CUI1_9EURO</name>
<evidence type="ECO:0000313" key="11">
    <source>
        <dbReference type="Proteomes" id="UP000215289"/>
    </source>
</evidence>
<keyword evidence="9" id="KW-0732">Signal</keyword>
<dbReference type="GO" id="GO:0016787">
    <property type="term" value="F:hydrolase activity"/>
    <property type="evidence" value="ECO:0007669"/>
    <property type="project" value="UniProtKB-KW"/>
</dbReference>
<accession>A0A421CUI1</accession>
<dbReference type="Proteomes" id="UP000215289">
    <property type="component" value="Unassembled WGS sequence"/>
</dbReference>
<proteinExistence type="inferred from homology"/>
<dbReference type="InterPro" id="IPR016191">
    <property type="entry name" value="Ribonuclease/ribotoxin"/>
</dbReference>
<feature type="signal peptide" evidence="9">
    <location>
        <begin position="1"/>
        <end position="25"/>
    </location>
</feature>
<keyword evidence="6" id="KW-1015">Disulfide bond</keyword>
<comment type="similarity">
    <text evidence="1">Belongs to the ribonuclease N1/T1 family.</text>
</comment>
<evidence type="ECO:0000256" key="4">
    <source>
        <dbReference type="ARBA" id="ARBA00022759"/>
    </source>
</evidence>
<dbReference type="EMBL" id="NIDN02000304">
    <property type="protein sequence ID" value="RLL93486.1"/>
    <property type="molecule type" value="Genomic_DNA"/>
</dbReference>
<evidence type="ECO:0000256" key="8">
    <source>
        <dbReference type="ARBA" id="ARBA00034015"/>
    </source>
</evidence>
<dbReference type="SUPFAM" id="SSF53933">
    <property type="entry name" value="Microbial ribonucleases"/>
    <property type="match status" value="1"/>
</dbReference>
<comment type="caution">
    <text evidence="10">The sequence shown here is derived from an EMBL/GenBank/DDBJ whole genome shotgun (WGS) entry which is preliminary data.</text>
</comment>
<dbReference type="InterPro" id="IPR000026">
    <property type="entry name" value="N1-like"/>
</dbReference>
<dbReference type="Pfam" id="PF00545">
    <property type="entry name" value="Ribonuclease"/>
    <property type="match status" value="1"/>
</dbReference>
<evidence type="ECO:0000256" key="2">
    <source>
        <dbReference type="ARBA" id="ARBA00012549"/>
    </source>
</evidence>
<evidence type="ECO:0000256" key="9">
    <source>
        <dbReference type="SAM" id="SignalP"/>
    </source>
</evidence>
<evidence type="ECO:0000256" key="6">
    <source>
        <dbReference type="ARBA" id="ARBA00023157"/>
    </source>
</evidence>
<keyword evidence="11" id="KW-1185">Reference proteome</keyword>
<evidence type="ECO:0000313" key="10">
    <source>
        <dbReference type="EMBL" id="RLL93486.1"/>
    </source>
</evidence>
<dbReference type="GO" id="GO:0046589">
    <property type="term" value="F:ribonuclease T1 activity"/>
    <property type="evidence" value="ECO:0007669"/>
    <property type="project" value="UniProtKB-EC"/>
</dbReference>
<keyword evidence="5" id="KW-0378">Hydrolase</keyword>
<dbReference type="EC" id="4.6.1.24" evidence="2"/>
<dbReference type="AlphaFoldDB" id="A0A421CUI1"/>
<reference evidence="10 11" key="1">
    <citation type="submission" date="2018-08" db="EMBL/GenBank/DDBJ databases">
        <title>Draft genome sequences of two Aspergillus turcosus clinical strains isolated from bronchoalveolar lavage fluid: one azole-susceptible and the other azole-resistant.</title>
        <authorList>
            <person name="Parent-Michaud M."/>
            <person name="Dufresne P.J."/>
            <person name="Fournier E."/>
            <person name="Martineau C."/>
            <person name="Moreira S."/>
            <person name="Perkins V."/>
            <person name="De Repentigny L."/>
            <person name="Dufresne S.F."/>
        </authorList>
    </citation>
    <scope>NUCLEOTIDE SEQUENCE [LARGE SCALE GENOMIC DNA]</scope>
    <source>
        <strain evidence="10">HMR AF 1038</strain>
    </source>
</reference>
<comment type="catalytic activity">
    <reaction evidence="8">
        <text>[RNA] containing guanosine + H2O = an [RNA fragment]-3'-guanosine-3'-phosphate + a 5'-hydroxy-ribonucleotide-3'-[RNA fragment].</text>
        <dbReference type="EC" id="4.6.1.24"/>
    </reaction>
</comment>
<organism evidence="10 11">
    <name type="scientific">Aspergillus turcosus</name>
    <dbReference type="NCBI Taxonomy" id="1245748"/>
    <lineage>
        <taxon>Eukaryota</taxon>
        <taxon>Fungi</taxon>
        <taxon>Dikarya</taxon>
        <taxon>Ascomycota</taxon>
        <taxon>Pezizomycotina</taxon>
        <taxon>Eurotiomycetes</taxon>
        <taxon>Eurotiomycetidae</taxon>
        <taxon>Eurotiales</taxon>
        <taxon>Aspergillaceae</taxon>
        <taxon>Aspergillus</taxon>
        <taxon>Aspergillus subgen. Fumigati</taxon>
    </lineage>
</organism>
<protein>
    <recommendedName>
        <fullName evidence="2">ribonuclease T1</fullName>
        <ecNumber evidence="2">4.6.1.24</ecNumber>
    </recommendedName>
</protein>
<dbReference type="PANTHER" id="PTHR42104">
    <property type="entry name" value="EXTRACELLULAR GUANYL-SPECIFIC RIBONUCLEASE RNTA (AFU_ORTHOLOGUE AFUA_4G03230)"/>
    <property type="match status" value="1"/>
</dbReference>